<evidence type="ECO:0000259" key="2">
    <source>
        <dbReference type="Pfam" id="PF02657"/>
    </source>
</evidence>
<sequence>MQQAQKQQLPASLQKIVGAFQIVPDPMARYKQLLFYAAKLPKMAAEDHVPENKVEGCVSQVWVKPELRDDGRVYWTADSDSQLTKGLAALLVLGLSGCTPQEVLTVQPSFIEMLGLKQSLTPSRNNGFLNMLLKMQRLTLELVAASEA</sequence>
<evidence type="ECO:0000313" key="4">
    <source>
        <dbReference type="Proteomes" id="UP000054498"/>
    </source>
</evidence>
<keyword evidence="4" id="KW-1185">Reference proteome</keyword>
<accession>A0A0D2KDM4</accession>
<dbReference type="SUPFAM" id="SSF82649">
    <property type="entry name" value="SufE/NifU"/>
    <property type="match status" value="1"/>
</dbReference>
<organism evidence="3 4">
    <name type="scientific">Monoraphidium neglectum</name>
    <dbReference type="NCBI Taxonomy" id="145388"/>
    <lineage>
        <taxon>Eukaryota</taxon>
        <taxon>Viridiplantae</taxon>
        <taxon>Chlorophyta</taxon>
        <taxon>core chlorophytes</taxon>
        <taxon>Chlorophyceae</taxon>
        <taxon>CS clade</taxon>
        <taxon>Sphaeropleales</taxon>
        <taxon>Selenastraceae</taxon>
        <taxon>Monoraphidium</taxon>
    </lineage>
</organism>
<dbReference type="RefSeq" id="XP_013892958.1">
    <property type="nucleotide sequence ID" value="XM_014037504.1"/>
</dbReference>
<dbReference type="Proteomes" id="UP000054498">
    <property type="component" value="Unassembled WGS sequence"/>
</dbReference>
<dbReference type="GeneID" id="25731545"/>
<comment type="similarity">
    <text evidence="1">Belongs to the SufE family.</text>
</comment>
<dbReference type="KEGG" id="mng:MNEG_14024"/>
<dbReference type="Pfam" id="PF02657">
    <property type="entry name" value="SufE"/>
    <property type="match status" value="1"/>
</dbReference>
<dbReference type="Gene3D" id="3.90.1010.10">
    <property type="match status" value="1"/>
</dbReference>
<gene>
    <name evidence="3" type="ORF">MNEG_14024</name>
</gene>
<dbReference type="InterPro" id="IPR003808">
    <property type="entry name" value="Fe-S_metab-assoc_dom"/>
</dbReference>
<reference evidence="3 4" key="1">
    <citation type="journal article" date="2013" name="BMC Genomics">
        <title>Reconstruction of the lipid metabolism for the microalga Monoraphidium neglectum from its genome sequence reveals characteristics suitable for biofuel production.</title>
        <authorList>
            <person name="Bogen C."/>
            <person name="Al-Dilaimi A."/>
            <person name="Albersmeier A."/>
            <person name="Wichmann J."/>
            <person name="Grundmann M."/>
            <person name="Rupp O."/>
            <person name="Lauersen K.J."/>
            <person name="Blifernez-Klassen O."/>
            <person name="Kalinowski J."/>
            <person name="Goesmann A."/>
            <person name="Mussgnug J.H."/>
            <person name="Kruse O."/>
        </authorList>
    </citation>
    <scope>NUCLEOTIDE SEQUENCE [LARGE SCALE GENOMIC DNA]</scope>
    <source>
        <strain evidence="3 4">SAG 48.87</strain>
    </source>
</reference>
<dbReference type="PANTHER" id="PTHR43597">
    <property type="entry name" value="SULFUR ACCEPTOR PROTEIN CSDE"/>
    <property type="match status" value="1"/>
</dbReference>
<dbReference type="EMBL" id="KK104423">
    <property type="protein sequence ID" value="KIY93938.1"/>
    <property type="molecule type" value="Genomic_DNA"/>
</dbReference>
<dbReference type="OrthoDB" id="411584at2759"/>
<feature type="domain" description="Fe-S metabolism associated" evidence="2">
    <location>
        <begin position="19"/>
        <end position="137"/>
    </location>
</feature>
<name>A0A0D2KDM4_9CHLO</name>
<evidence type="ECO:0000256" key="1">
    <source>
        <dbReference type="ARBA" id="ARBA00010282"/>
    </source>
</evidence>
<proteinExistence type="inferred from homology"/>
<dbReference type="STRING" id="145388.A0A0D2KDM4"/>
<evidence type="ECO:0000313" key="3">
    <source>
        <dbReference type="EMBL" id="KIY93938.1"/>
    </source>
</evidence>
<dbReference type="PANTHER" id="PTHR43597:SF5">
    <property type="entry name" value="SUFE-LIKE PROTEIN 2, CHLOROPLASTIC"/>
    <property type="match status" value="1"/>
</dbReference>
<protein>
    <submittedName>
        <fullName evidence="3">SufE-like protein</fullName>
    </submittedName>
</protein>
<dbReference type="AlphaFoldDB" id="A0A0D2KDM4"/>